<dbReference type="PROSITE" id="PS51257">
    <property type="entry name" value="PROKAR_LIPOPROTEIN"/>
    <property type="match status" value="1"/>
</dbReference>
<dbReference type="InterPro" id="IPR008999">
    <property type="entry name" value="Actin-crosslinking"/>
</dbReference>
<feature type="domain" description="Glycine-rich" evidence="1">
    <location>
        <begin position="35"/>
        <end position="298"/>
    </location>
</feature>
<evidence type="ECO:0000313" key="3">
    <source>
        <dbReference type="Proteomes" id="UP001253637"/>
    </source>
</evidence>
<dbReference type="SUPFAM" id="SSF50405">
    <property type="entry name" value="Actin-crosslinking proteins"/>
    <property type="match status" value="1"/>
</dbReference>
<dbReference type="Proteomes" id="UP001253637">
    <property type="component" value="Segment"/>
</dbReference>
<dbReference type="Pfam" id="PF21722">
    <property type="entry name" value="Gly_rich_2"/>
    <property type="match status" value="1"/>
</dbReference>
<dbReference type="Gene3D" id="2.80.10.50">
    <property type="match status" value="1"/>
</dbReference>
<name>A0A811BQX2_9VIRU</name>
<protein>
    <submittedName>
        <fullName evidence="2">Fascin-like protein</fullName>
    </submittedName>
</protein>
<reference evidence="2" key="1">
    <citation type="submission" date="2021-04" db="EMBL/GenBank/DDBJ databases">
        <title>Draft Genome Sequence of Pandoravirus japonicus, Isolated from the Sabaishi River of Niigata, Japan.</title>
        <authorList>
            <person name="Hosokawa N."/>
            <person name="Takahashi H."/>
            <person name="Aoki K."/>
            <person name="Takemura M."/>
        </authorList>
    </citation>
    <scope>NUCLEOTIDE SEQUENCE</scope>
</reference>
<organism evidence="2 3">
    <name type="scientific">Pandoravirus japonicus</name>
    <dbReference type="NCBI Taxonomy" id="2823154"/>
    <lineage>
        <taxon>Viruses</taxon>
        <taxon>Pandoravirus</taxon>
    </lineage>
</organism>
<accession>A0A811BQX2</accession>
<evidence type="ECO:0000259" key="1">
    <source>
        <dbReference type="Pfam" id="PF21722"/>
    </source>
</evidence>
<sequence>MSRRCLTIFVALVALLGCATGPIRAHRYSLLMGASQTWSAPANATGVVVSLWGGGGGASSSGSCTAGGGSGSAVMYRAAGDADWPVPVEQVQWSILVGGGGWGLNSPTYGGKAGNGGNTVVVATAPNGTELFRAAAYGGGGGYSVISMDRRGCQGGAGGGATSAAVGVVPGGGNPQGAADDNPLAAPKEGATVGDVKAGGAGAGGGYLYNTQSMPFTVGAGWTSPGRQWAGGQGQLVIPCYGSGGAAGFNGNGGDSQTALPKPPPANSGSGGGSAYLCYPTHLYSDSNGAAGGVLIEYTHPVSPVVALRSSVSNKYLTAHSYSGVSAAAASVQAWERWTAIRLDSGKYIFRSWQNKYLKANPTDSVEASATVASTWEQFEVIEQAPDRWSLKNHYGKYVVAAADGFVLSTTDAGHYWTVVTL</sequence>
<proteinExistence type="predicted"/>
<dbReference type="EMBL" id="LC625835">
    <property type="protein sequence ID" value="BCU02775.1"/>
    <property type="molecule type" value="Genomic_DNA"/>
</dbReference>
<evidence type="ECO:0000313" key="2">
    <source>
        <dbReference type="EMBL" id="BCU02775.1"/>
    </source>
</evidence>
<dbReference type="CDD" id="cd00257">
    <property type="entry name" value="beta-trefoil_FSCN-like"/>
    <property type="match status" value="1"/>
</dbReference>
<dbReference type="InterPro" id="IPR049304">
    <property type="entry name" value="Gly_rich_dom"/>
</dbReference>